<evidence type="ECO:0000313" key="6">
    <source>
        <dbReference type="Proteomes" id="UP000198619"/>
    </source>
</evidence>
<keyword evidence="2" id="KW-0547">Nucleotide-binding</keyword>
<dbReference type="Gene3D" id="1.20.1200.10">
    <property type="entry name" value="Cobalamin adenosyltransferase-like"/>
    <property type="match status" value="1"/>
</dbReference>
<proteinExistence type="predicted"/>
<dbReference type="InterPro" id="IPR016030">
    <property type="entry name" value="CblAdoTrfase-like"/>
</dbReference>
<dbReference type="STRING" id="84698.SAMN04488528_102448"/>
<dbReference type="InterPro" id="IPR009194">
    <property type="entry name" value="AdoTrfase_EutT"/>
</dbReference>
<dbReference type="GO" id="GO:0008817">
    <property type="term" value="F:corrinoid adenosyltransferase activity"/>
    <property type="evidence" value="ECO:0007669"/>
    <property type="project" value="InterPro"/>
</dbReference>
<dbReference type="GO" id="GO:0009236">
    <property type="term" value="P:cobalamin biosynthetic process"/>
    <property type="evidence" value="ECO:0007669"/>
    <property type="project" value="InterPro"/>
</dbReference>
<accession>A0A1I0ZRN2</accession>
<dbReference type="SUPFAM" id="SSF89028">
    <property type="entry name" value="Cobalamin adenosyltransferase-like"/>
    <property type="match status" value="1"/>
</dbReference>
<organism evidence="5 6">
    <name type="scientific">Clostridium frigidicarnis</name>
    <dbReference type="NCBI Taxonomy" id="84698"/>
    <lineage>
        <taxon>Bacteria</taxon>
        <taxon>Bacillati</taxon>
        <taxon>Bacillota</taxon>
        <taxon>Clostridia</taxon>
        <taxon>Eubacteriales</taxon>
        <taxon>Clostridiaceae</taxon>
        <taxon>Clostridium</taxon>
    </lineage>
</organism>
<dbReference type="GO" id="GO:0005524">
    <property type="term" value="F:ATP binding"/>
    <property type="evidence" value="ECO:0007669"/>
    <property type="project" value="UniProtKB-KW"/>
</dbReference>
<dbReference type="RefSeq" id="WP_090042238.1">
    <property type="nucleotide sequence ID" value="NZ_FOKI01000024.1"/>
</dbReference>
<protein>
    <submittedName>
        <fullName evidence="5">Ethanolamine utilization cobalamin adenosyltransferase</fullName>
    </submittedName>
</protein>
<evidence type="ECO:0000313" key="5">
    <source>
        <dbReference type="EMBL" id="SFB28459.1"/>
    </source>
</evidence>
<evidence type="ECO:0000256" key="2">
    <source>
        <dbReference type="ARBA" id="ARBA00022741"/>
    </source>
</evidence>
<keyword evidence="3" id="KW-0067">ATP-binding</keyword>
<keyword evidence="6" id="KW-1185">Reference proteome</keyword>
<dbReference type="PIRSF" id="PIRSF012294">
    <property type="entry name" value="ATR_EutT"/>
    <property type="match status" value="1"/>
</dbReference>
<dbReference type="EMBL" id="FOKI01000024">
    <property type="protein sequence ID" value="SFB28459.1"/>
    <property type="molecule type" value="Genomic_DNA"/>
</dbReference>
<keyword evidence="1 5" id="KW-0808">Transferase</keyword>
<sequence length="258" mass="30384">MAVLTESEVRKRLKGKDFKEFKEFKVVKGQIITPSAKSFLTENNISLKYVDSKDELKEEEPKVQETEKQIVFKEKQYKYKTVFGAQLDEKPEHMTHLYGDLLVFKDHKRIILRGKFDSLEAKILETQLICNKLEKKKLVDDLEEILSFVRNLLRCEVLNERVQEISLQGMNAAELREKSHHPEKYFGMGHFYPDYTMGEVVIALNTCRTLVRETEIASYEAFKGEYGQVEREDIIRALNRLSSVFWIMMFKYRTGKYS</sequence>
<feature type="domain" description="Cobalamin adenosyltransferase-like" evidence="4">
    <location>
        <begin position="89"/>
        <end position="251"/>
    </location>
</feature>
<dbReference type="Proteomes" id="UP000198619">
    <property type="component" value="Unassembled WGS sequence"/>
</dbReference>
<reference evidence="5 6" key="1">
    <citation type="submission" date="2016-10" db="EMBL/GenBank/DDBJ databases">
        <authorList>
            <person name="de Groot N.N."/>
        </authorList>
    </citation>
    <scope>NUCLEOTIDE SEQUENCE [LARGE SCALE GENOMIC DNA]</scope>
    <source>
        <strain evidence="5 6">DSM 12271</strain>
    </source>
</reference>
<gene>
    <name evidence="5" type="ORF">SAMN04488528_102448</name>
</gene>
<evidence type="ECO:0000256" key="1">
    <source>
        <dbReference type="ARBA" id="ARBA00022679"/>
    </source>
</evidence>
<dbReference type="OrthoDB" id="306726at2"/>
<dbReference type="AlphaFoldDB" id="A0A1I0ZRN2"/>
<evidence type="ECO:0000259" key="4">
    <source>
        <dbReference type="Pfam" id="PF01923"/>
    </source>
</evidence>
<name>A0A1I0ZRN2_9CLOT</name>
<dbReference type="GO" id="GO:0006580">
    <property type="term" value="P:ethanolamine metabolic process"/>
    <property type="evidence" value="ECO:0007669"/>
    <property type="project" value="InterPro"/>
</dbReference>
<dbReference type="InterPro" id="IPR036451">
    <property type="entry name" value="CblAdoTrfase-like_sf"/>
</dbReference>
<evidence type="ECO:0000256" key="3">
    <source>
        <dbReference type="ARBA" id="ARBA00022840"/>
    </source>
</evidence>
<dbReference type="Pfam" id="PF01923">
    <property type="entry name" value="Cob_adeno_trans"/>
    <property type="match status" value="1"/>
</dbReference>